<dbReference type="RefSeq" id="WP_055073192.1">
    <property type="nucleotide sequence ID" value="NZ_CYXY01000015.1"/>
</dbReference>
<organism evidence="1 2">
    <name type="scientific">Anaerostipes hadrus</name>
    <dbReference type="NCBI Taxonomy" id="649756"/>
    <lineage>
        <taxon>Bacteria</taxon>
        <taxon>Bacillati</taxon>
        <taxon>Bacillota</taxon>
        <taxon>Clostridia</taxon>
        <taxon>Lachnospirales</taxon>
        <taxon>Lachnospiraceae</taxon>
        <taxon>Anaerostipes</taxon>
    </lineage>
</organism>
<dbReference type="EMBL" id="CYXY01000015">
    <property type="protein sequence ID" value="CUN08017.1"/>
    <property type="molecule type" value="Genomic_DNA"/>
</dbReference>
<sequence>MGRVLKANFYYGAILTTILQKNPDAIPTLILADGESKQIYKMITNSSKHEYILFFKYASMNSRTRKNYWSCQFTFSKDDKEKLKNCYLKEKMPILICLLCVNTENFRESDIVILKYEEFEKVKKKQAITIGFKYKKHHFILYTDTKARDDGLHIETNRIEKNFDDLLVLDRRKDKRICEKKNLNDSKKVYPYSNKCLFCKKTLINEIDENKKIELKICRHCDITYIGKNDYKKNKDYIDIMYDKVCVIQNKLINRDTVSENNKDILYVVEKISNICPEDGARYKYEFINFGNYKDTIAVCPHCGKQFIDKNQKQNILNTMNRIYSKSYKKYIFKDV</sequence>
<dbReference type="AlphaFoldDB" id="A0A173U131"/>
<proteinExistence type="predicted"/>
<evidence type="ECO:0000313" key="1">
    <source>
        <dbReference type="EMBL" id="CUN08017.1"/>
    </source>
</evidence>
<protein>
    <submittedName>
        <fullName evidence="1">Uncharacterized protein</fullName>
    </submittedName>
</protein>
<accession>A0A173U131</accession>
<reference evidence="1 2" key="1">
    <citation type="submission" date="2015-09" db="EMBL/GenBank/DDBJ databases">
        <authorList>
            <consortium name="Pathogen Informatics"/>
        </authorList>
    </citation>
    <scope>NUCLEOTIDE SEQUENCE [LARGE SCALE GENOMIC DNA]</scope>
    <source>
        <strain evidence="1 2">2789STDY5834959</strain>
    </source>
</reference>
<dbReference type="Proteomes" id="UP000095553">
    <property type="component" value="Unassembled WGS sequence"/>
</dbReference>
<evidence type="ECO:0000313" key="2">
    <source>
        <dbReference type="Proteomes" id="UP000095553"/>
    </source>
</evidence>
<gene>
    <name evidence="1" type="ORF">ERS852571_02397</name>
</gene>
<name>A0A173U131_ANAHA</name>